<organism evidence="2 3">
    <name type="scientific">Mangrovactinospora gilvigrisea</name>
    <dbReference type="NCBI Taxonomy" id="1428644"/>
    <lineage>
        <taxon>Bacteria</taxon>
        <taxon>Bacillati</taxon>
        <taxon>Actinomycetota</taxon>
        <taxon>Actinomycetes</taxon>
        <taxon>Kitasatosporales</taxon>
        <taxon>Streptomycetaceae</taxon>
        <taxon>Mangrovactinospora</taxon>
    </lineage>
</organism>
<reference evidence="2 3" key="1">
    <citation type="submission" date="2016-10" db="EMBL/GenBank/DDBJ databases">
        <title>Genome sequence of Streptomyces gilvigriseus MUSC 26.</title>
        <authorList>
            <person name="Lee L.-H."/>
            <person name="Ser H.-L."/>
        </authorList>
    </citation>
    <scope>NUCLEOTIDE SEQUENCE [LARGE SCALE GENOMIC DNA]</scope>
    <source>
        <strain evidence="2 3">MUSC 26</strain>
    </source>
</reference>
<dbReference type="RefSeq" id="WP_071657290.1">
    <property type="nucleotide sequence ID" value="NZ_MLCF01000077.1"/>
</dbReference>
<evidence type="ECO:0000313" key="2">
    <source>
        <dbReference type="EMBL" id="OIV36763.1"/>
    </source>
</evidence>
<dbReference type="STRING" id="1428644.BIV57_14610"/>
<comment type="caution">
    <text evidence="2">The sequence shown here is derived from an EMBL/GenBank/DDBJ whole genome shotgun (WGS) entry which is preliminary data.</text>
</comment>
<accession>A0A1J7BDK7</accession>
<keyword evidence="3" id="KW-1185">Reference proteome</keyword>
<feature type="transmembrane region" description="Helical" evidence="1">
    <location>
        <begin position="6"/>
        <end position="27"/>
    </location>
</feature>
<dbReference type="OrthoDB" id="4554014at2"/>
<evidence type="ECO:0000256" key="1">
    <source>
        <dbReference type="SAM" id="Phobius"/>
    </source>
</evidence>
<dbReference type="AlphaFoldDB" id="A0A1J7BDK7"/>
<keyword evidence="1" id="KW-0472">Membrane</keyword>
<proteinExistence type="predicted"/>
<name>A0A1J7BDK7_9ACTN</name>
<sequence length="140" mass="16204">MNWFWWVWIFVMLGGAGGVANTVRSALDNRHRRRMAVIKAKTEAEERHRKALAEADRQPEAICGCGHHLAKHDRAGHCHEMEQRAVEWDANQRPIRFEAAQCTCQQYVGPRPLEAYYAEPLIDLDAQLEKPSLEKKKRDE</sequence>
<keyword evidence="1" id="KW-0812">Transmembrane</keyword>
<dbReference type="Proteomes" id="UP000243342">
    <property type="component" value="Unassembled WGS sequence"/>
</dbReference>
<gene>
    <name evidence="2" type="ORF">BIV57_14610</name>
</gene>
<keyword evidence="1" id="KW-1133">Transmembrane helix</keyword>
<protein>
    <submittedName>
        <fullName evidence="2">Uncharacterized protein</fullName>
    </submittedName>
</protein>
<dbReference type="EMBL" id="MLCF01000077">
    <property type="protein sequence ID" value="OIV36763.1"/>
    <property type="molecule type" value="Genomic_DNA"/>
</dbReference>
<evidence type="ECO:0000313" key="3">
    <source>
        <dbReference type="Proteomes" id="UP000243342"/>
    </source>
</evidence>